<evidence type="ECO:0000313" key="3">
    <source>
        <dbReference type="Proteomes" id="UP000630887"/>
    </source>
</evidence>
<dbReference type="EMBL" id="BONI01000023">
    <property type="protein sequence ID" value="GIG06416.1"/>
    <property type="molecule type" value="Genomic_DNA"/>
</dbReference>
<sequence length="195" mass="21577">MTTYKVGYFIGSLSSTSVNRELSRVLIRLAPEELEFTEIPIGNLPLYSPDHDANYPTEAVALKDAIHRSQAILFVTPEYNRSIPGALKNAVDWASRPWGKNSFDHIPAAVIGASIGQIGTALAQQALRGVLSFCNARQMTAPEAYIQYNNTLFPGDGEVTDDAVRTFLSDYMAEFRDHIVRVLSVLPRQGHEQPQ</sequence>
<dbReference type="Gene3D" id="3.40.50.360">
    <property type="match status" value="1"/>
</dbReference>
<dbReference type="PANTHER" id="PTHR30543">
    <property type="entry name" value="CHROMATE REDUCTASE"/>
    <property type="match status" value="1"/>
</dbReference>
<accession>A0A8J3P959</accession>
<dbReference type="GO" id="GO:0005829">
    <property type="term" value="C:cytosol"/>
    <property type="evidence" value="ECO:0007669"/>
    <property type="project" value="TreeGrafter"/>
</dbReference>
<dbReference type="InterPro" id="IPR050712">
    <property type="entry name" value="NAD(P)H-dep_reductase"/>
</dbReference>
<feature type="domain" description="NADPH-dependent FMN reductase-like" evidence="1">
    <location>
        <begin position="5"/>
        <end position="147"/>
    </location>
</feature>
<dbReference type="SUPFAM" id="SSF52218">
    <property type="entry name" value="Flavoproteins"/>
    <property type="match status" value="1"/>
</dbReference>
<dbReference type="InterPro" id="IPR005025">
    <property type="entry name" value="FMN_Rdtase-like_dom"/>
</dbReference>
<name>A0A8J3P959_9ACTN</name>
<proteinExistence type="predicted"/>
<dbReference type="RefSeq" id="WP_203692796.1">
    <property type="nucleotide sequence ID" value="NZ_BAAALC010000028.1"/>
</dbReference>
<dbReference type="GO" id="GO:0016491">
    <property type="term" value="F:oxidoreductase activity"/>
    <property type="evidence" value="ECO:0007669"/>
    <property type="project" value="InterPro"/>
</dbReference>
<organism evidence="2 3">
    <name type="scientific">Catellatospora coxensis</name>
    <dbReference type="NCBI Taxonomy" id="310354"/>
    <lineage>
        <taxon>Bacteria</taxon>
        <taxon>Bacillati</taxon>
        <taxon>Actinomycetota</taxon>
        <taxon>Actinomycetes</taxon>
        <taxon>Micromonosporales</taxon>
        <taxon>Micromonosporaceae</taxon>
        <taxon>Catellatospora</taxon>
    </lineage>
</organism>
<keyword evidence="3" id="KW-1185">Reference proteome</keyword>
<dbReference type="Proteomes" id="UP000630887">
    <property type="component" value="Unassembled WGS sequence"/>
</dbReference>
<protein>
    <submittedName>
        <fullName evidence="2">FMN reductase</fullName>
    </submittedName>
</protein>
<dbReference type="InterPro" id="IPR029039">
    <property type="entry name" value="Flavoprotein-like_sf"/>
</dbReference>
<evidence type="ECO:0000313" key="2">
    <source>
        <dbReference type="EMBL" id="GIG06416.1"/>
    </source>
</evidence>
<reference evidence="2 3" key="1">
    <citation type="submission" date="2021-01" db="EMBL/GenBank/DDBJ databases">
        <title>Whole genome shotgun sequence of Catellatospora coxensis NBRC 107359.</title>
        <authorList>
            <person name="Komaki H."/>
            <person name="Tamura T."/>
        </authorList>
    </citation>
    <scope>NUCLEOTIDE SEQUENCE [LARGE SCALE GENOMIC DNA]</scope>
    <source>
        <strain evidence="2 3">NBRC 107359</strain>
    </source>
</reference>
<dbReference type="AlphaFoldDB" id="A0A8J3P959"/>
<gene>
    <name evidence="2" type="ORF">Cco03nite_31160</name>
</gene>
<comment type="caution">
    <text evidence="2">The sequence shown here is derived from an EMBL/GenBank/DDBJ whole genome shotgun (WGS) entry which is preliminary data.</text>
</comment>
<dbReference type="PANTHER" id="PTHR30543:SF21">
    <property type="entry name" value="NAD(P)H-DEPENDENT FMN REDUCTASE LOT6"/>
    <property type="match status" value="1"/>
</dbReference>
<dbReference type="GO" id="GO:0010181">
    <property type="term" value="F:FMN binding"/>
    <property type="evidence" value="ECO:0007669"/>
    <property type="project" value="TreeGrafter"/>
</dbReference>
<dbReference type="Pfam" id="PF03358">
    <property type="entry name" value="FMN_red"/>
    <property type="match status" value="1"/>
</dbReference>
<evidence type="ECO:0000259" key="1">
    <source>
        <dbReference type="Pfam" id="PF03358"/>
    </source>
</evidence>